<dbReference type="Gene3D" id="1.20.1280.50">
    <property type="match status" value="1"/>
</dbReference>
<feature type="non-terminal residue" evidence="2">
    <location>
        <position position="1"/>
    </location>
</feature>
<gene>
    <name evidence="2" type="ORF">LCGC14_1822280</name>
</gene>
<feature type="domain" description="F-box" evidence="1">
    <location>
        <begin position="36"/>
        <end position="84"/>
    </location>
</feature>
<evidence type="ECO:0000313" key="2">
    <source>
        <dbReference type="EMBL" id="KKL98650.1"/>
    </source>
</evidence>
<sequence>FLHRPHASGFSGRHFLKVPSGKKKPILYVQSKRRASGVMTAVPDDMLVEIWQYVDVHTLLVGVSLACRRYRTLVTSSARLWDHVLERDYPDIGEMFLRCRTVYHESDHRQKRARHRATSDECPSAFDAYAQYASVRWSDIVCLVSWTRARRWPVSTTSKETRIVEQRPVKHMKMSQMAAISQELASRNGTRPDFFLMVVPLLAYLRARPEHNSCVAIIGGNGNVMIPIARAFVADGYGVEVKHSDARGRITLRAFLDDDDAPKGSTVWWEAASTRWAPANNWWTADIAFVLYGDAEQRHSWGLRDASDAIDASAVIRLCSRVDQKTVFQCLGETARGAVLVKLR</sequence>
<reference evidence="2" key="1">
    <citation type="journal article" date="2015" name="Nature">
        <title>Complex archaea that bridge the gap between prokaryotes and eukaryotes.</title>
        <authorList>
            <person name="Spang A."/>
            <person name="Saw J.H."/>
            <person name="Jorgensen S.L."/>
            <person name="Zaremba-Niedzwiedzka K."/>
            <person name="Martijn J."/>
            <person name="Lind A.E."/>
            <person name="van Eijk R."/>
            <person name="Schleper C."/>
            <person name="Guy L."/>
            <person name="Ettema T.J."/>
        </authorList>
    </citation>
    <scope>NUCLEOTIDE SEQUENCE</scope>
</reference>
<name>A0A0F9IY98_9ZZZZ</name>
<accession>A0A0F9IY98</accession>
<dbReference type="PROSITE" id="PS50181">
    <property type="entry name" value="FBOX"/>
    <property type="match status" value="1"/>
</dbReference>
<dbReference type="EMBL" id="LAZR01017863">
    <property type="protein sequence ID" value="KKL98650.1"/>
    <property type="molecule type" value="Genomic_DNA"/>
</dbReference>
<dbReference type="InterPro" id="IPR036047">
    <property type="entry name" value="F-box-like_dom_sf"/>
</dbReference>
<dbReference type="SUPFAM" id="SSF81383">
    <property type="entry name" value="F-box domain"/>
    <property type="match status" value="1"/>
</dbReference>
<proteinExistence type="predicted"/>
<organism evidence="2">
    <name type="scientific">marine sediment metagenome</name>
    <dbReference type="NCBI Taxonomy" id="412755"/>
    <lineage>
        <taxon>unclassified sequences</taxon>
        <taxon>metagenomes</taxon>
        <taxon>ecological metagenomes</taxon>
    </lineage>
</organism>
<comment type="caution">
    <text evidence="2">The sequence shown here is derived from an EMBL/GenBank/DDBJ whole genome shotgun (WGS) entry which is preliminary data.</text>
</comment>
<dbReference type="InterPro" id="IPR001810">
    <property type="entry name" value="F-box_dom"/>
</dbReference>
<evidence type="ECO:0000259" key="1">
    <source>
        <dbReference type="PROSITE" id="PS50181"/>
    </source>
</evidence>
<protein>
    <recommendedName>
        <fullName evidence="1">F-box domain-containing protein</fullName>
    </recommendedName>
</protein>
<dbReference type="AlphaFoldDB" id="A0A0F9IY98"/>